<evidence type="ECO:0000256" key="4">
    <source>
        <dbReference type="ARBA" id="ARBA00022833"/>
    </source>
</evidence>
<dbReference type="GO" id="GO:0006508">
    <property type="term" value="P:proteolysis"/>
    <property type="evidence" value="ECO:0007669"/>
    <property type="project" value="UniProtKB-KW"/>
</dbReference>
<dbReference type="InterPro" id="IPR037518">
    <property type="entry name" value="MPN"/>
</dbReference>
<organism evidence="8 9">
    <name type="scientific">Devosia chinhatensis</name>
    <dbReference type="NCBI Taxonomy" id="429727"/>
    <lineage>
        <taxon>Bacteria</taxon>
        <taxon>Pseudomonadati</taxon>
        <taxon>Pseudomonadota</taxon>
        <taxon>Alphaproteobacteria</taxon>
        <taxon>Hyphomicrobiales</taxon>
        <taxon>Devosiaceae</taxon>
        <taxon>Devosia</taxon>
    </lineage>
</organism>
<evidence type="ECO:0000256" key="2">
    <source>
        <dbReference type="ARBA" id="ARBA00022723"/>
    </source>
</evidence>
<dbReference type="PANTHER" id="PTHR30471">
    <property type="entry name" value="DNA REPAIR PROTEIN RADC"/>
    <property type="match status" value="1"/>
</dbReference>
<name>A0A0F5FN92_9HYPH</name>
<keyword evidence="1" id="KW-0645">Protease</keyword>
<keyword evidence="3" id="KW-0378">Hydrolase</keyword>
<sequence>MQKWPLERQSQLLAQLLLQSLGAKRAKEVSLALIARFGSLPAAIAAPVNLLVETPGVGRASAELFGAIREVAIGMARLSIDDCRPIIASWSQLVDYCRITMAFEQREQTRLIFLDKKNRLIADEVQQMGTVDQSPVYPREVIGRTLELSASALILVHNHPSGDPSPSAQDVRTTKEIAEIASLIGITVHDHIIIGKAGYKSLRQLKLI</sequence>
<evidence type="ECO:0000256" key="1">
    <source>
        <dbReference type="ARBA" id="ARBA00022670"/>
    </source>
</evidence>
<protein>
    <recommendedName>
        <fullName evidence="7">MPN domain-containing protein</fullName>
    </recommendedName>
</protein>
<feature type="domain" description="MPN" evidence="7">
    <location>
        <begin position="86"/>
        <end position="208"/>
    </location>
</feature>
<comment type="similarity">
    <text evidence="6">Belongs to the UPF0758 family.</text>
</comment>
<dbReference type="InterPro" id="IPR025657">
    <property type="entry name" value="RadC_JAB"/>
</dbReference>
<evidence type="ECO:0000256" key="5">
    <source>
        <dbReference type="ARBA" id="ARBA00023049"/>
    </source>
</evidence>
<dbReference type="NCBIfam" id="NF000642">
    <property type="entry name" value="PRK00024.1"/>
    <property type="match status" value="1"/>
</dbReference>
<reference evidence="8 9" key="1">
    <citation type="submission" date="2015-03" db="EMBL/GenBank/DDBJ databases">
        <authorList>
            <person name="Hassan Y."/>
            <person name="Lepp D."/>
            <person name="Li X.-Z."/>
            <person name="Zhou T."/>
        </authorList>
    </citation>
    <scope>NUCLEOTIDE SEQUENCE [LARGE SCALE GENOMIC DNA]</scope>
    <source>
        <strain evidence="8 9">IPL18</strain>
    </source>
</reference>
<dbReference type="InterPro" id="IPR020891">
    <property type="entry name" value="UPF0758_CS"/>
</dbReference>
<dbReference type="PATRIC" id="fig|429727.3.peg.1175"/>
<evidence type="ECO:0000256" key="3">
    <source>
        <dbReference type="ARBA" id="ARBA00022801"/>
    </source>
</evidence>
<dbReference type="Gene3D" id="3.40.140.10">
    <property type="entry name" value="Cytidine Deaminase, domain 2"/>
    <property type="match status" value="1"/>
</dbReference>
<keyword evidence="2" id="KW-0479">Metal-binding</keyword>
<keyword evidence="9" id="KW-1185">Reference proteome</keyword>
<keyword evidence="4" id="KW-0862">Zinc</keyword>
<dbReference type="CDD" id="cd08071">
    <property type="entry name" value="MPN_DUF2466"/>
    <property type="match status" value="1"/>
</dbReference>
<dbReference type="InterPro" id="IPR001405">
    <property type="entry name" value="UPF0758"/>
</dbReference>
<dbReference type="PANTHER" id="PTHR30471:SF3">
    <property type="entry name" value="UPF0758 PROTEIN YEES-RELATED"/>
    <property type="match status" value="1"/>
</dbReference>
<dbReference type="Pfam" id="PF04002">
    <property type="entry name" value="RadC"/>
    <property type="match status" value="1"/>
</dbReference>
<evidence type="ECO:0000256" key="6">
    <source>
        <dbReference type="RuleBase" id="RU003797"/>
    </source>
</evidence>
<evidence type="ECO:0000259" key="7">
    <source>
        <dbReference type="PROSITE" id="PS50249"/>
    </source>
</evidence>
<dbReference type="AlphaFoldDB" id="A0A0F5FN92"/>
<dbReference type="NCBIfam" id="TIGR00608">
    <property type="entry name" value="radc"/>
    <property type="match status" value="1"/>
</dbReference>
<accession>A0A0F5FN92</accession>
<dbReference type="Proteomes" id="UP000033649">
    <property type="component" value="Unassembled WGS sequence"/>
</dbReference>
<proteinExistence type="inferred from homology"/>
<dbReference type="STRING" id="429727.VE26_05680"/>
<evidence type="ECO:0000313" key="9">
    <source>
        <dbReference type="Proteomes" id="UP000033649"/>
    </source>
</evidence>
<evidence type="ECO:0000313" key="8">
    <source>
        <dbReference type="EMBL" id="KKB10298.1"/>
    </source>
</evidence>
<comment type="caution">
    <text evidence="8">The sequence shown here is derived from an EMBL/GenBank/DDBJ whole genome shotgun (WGS) entry which is preliminary data.</text>
</comment>
<dbReference type="EMBL" id="JZEY01000054">
    <property type="protein sequence ID" value="KKB10298.1"/>
    <property type="molecule type" value="Genomic_DNA"/>
</dbReference>
<keyword evidence="5" id="KW-0482">Metalloprotease</keyword>
<dbReference type="PROSITE" id="PS50249">
    <property type="entry name" value="MPN"/>
    <property type="match status" value="1"/>
</dbReference>
<gene>
    <name evidence="8" type="ORF">VE26_05680</name>
</gene>
<dbReference type="PROSITE" id="PS01302">
    <property type="entry name" value="UPF0758"/>
    <property type="match status" value="1"/>
</dbReference>
<dbReference type="GO" id="GO:0008237">
    <property type="term" value="F:metallopeptidase activity"/>
    <property type="evidence" value="ECO:0007669"/>
    <property type="project" value="UniProtKB-KW"/>
</dbReference>
<dbReference type="GO" id="GO:0046872">
    <property type="term" value="F:metal ion binding"/>
    <property type="evidence" value="ECO:0007669"/>
    <property type="project" value="UniProtKB-KW"/>
</dbReference>